<keyword evidence="2 6" id="KW-0812">Transmembrane</keyword>
<organism evidence="7 8">
    <name type="scientific">Tricholomella constricta</name>
    <dbReference type="NCBI Taxonomy" id="117010"/>
    <lineage>
        <taxon>Eukaryota</taxon>
        <taxon>Fungi</taxon>
        <taxon>Dikarya</taxon>
        <taxon>Basidiomycota</taxon>
        <taxon>Agaricomycotina</taxon>
        <taxon>Agaricomycetes</taxon>
        <taxon>Agaricomycetidae</taxon>
        <taxon>Agaricales</taxon>
        <taxon>Tricholomatineae</taxon>
        <taxon>Lyophyllaceae</taxon>
        <taxon>Tricholomella</taxon>
    </lineage>
</organism>
<evidence type="ECO:0000313" key="8">
    <source>
        <dbReference type="Proteomes" id="UP000565441"/>
    </source>
</evidence>
<dbReference type="SUPFAM" id="SSF103473">
    <property type="entry name" value="MFS general substrate transporter"/>
    <property type="match status" value="1"/>
</dbReference>
<gene>
    <name evidence="7" type="ORF">D9615_009591</name>
</gene>
<keyword evidence="4 6" id="KW-0472">Membrane</keyword>
<dbReference type="AlphaFoldDB" id="A0A8H5LW33"/>
<feature type="compositionally biased region" description="Basic and acidic residues" evidence="5">
    <location>
        <begin position="217"/>
        <end position="227"/>
    </location>
</feature>
<evidence type="ECO:0000256" key="3">
    <source>
        <dbReference type="ARBA" id="ARBA00022989"/>
    </source>
</evidence>
<evidence type="ECO:0000256" key="6">
    <source>
        <dbReference type="SAM" id="Phobius"/>
    </source>
</evidence>
<feature type="transmembrane region" description="Helical" evidence="6">
    <location>
        <begin position="84"/>
        <end position="103"/>
    </location>
</feature>
<dbReference type="PANTHER" id="PTHR21576:SF160">
    <property type="entry name" value="NODULIN-LIKE DOMAIN-CONTAINING PROTEIN"/>
    <property type="match status" value="1"/>
</dbReference>
<keyword evidence="3 6" id="KW-1133">Transmembrane helix</keyword>
<dbReference type="PANTHER" id="PTHR21576">
    <property type="entry name" value="UNCHARACTERIZED NODULIN-LIKE PROTEIN"/>
    <property type="match status" value="1"/>
</dbReference>
<comment type="caution">
    <text evidence="7">The sequence shown here is derived from an EMBL/GenBank/DDBJ whole genome shotgun (WGS) entry which is preliminary data.</text>
</comment>
<reference evidence="7 8" key="1">
    <citation type="journal article" date="2020" name="ISME J.">
        <title>Uncovering the hidden diversity of litter-decomposition mechanisms in mushroom-forming fungi.</title>
        <authorList>
            <person name="Floudas D."/>
            <person name="Bentzer J."/>
            <person name="Ahren D."/>
            <person name="Johansson T."/>
            <person name="Persson P."/>
            <person name="Tunlid A."/>
        </authorList>
    </citation>
    <scope>NUCLEOTIDE SEQUENCE [LARGE SCALE GENOMIC DNA]</scope>
    <source>
        <strain evidence="7 8">CBS 661.87</strain>
    </source>
</reference>
<name>A0A8H5LW33_9AGAR</name>
<dbReference type="GO" id="GO:0022857">
    <property type="term" value="F:transmembrane transporter activity"/>
    <property type="evidence" value="ECO:0007669"/>
    <property type="project" value="InterPro"/>
</dbReference>
<feature type="region of interest" description="Disordered" evidence="5">
    <location>
        <begin position="215"/>
        <end position="236"/>
    </location>
</feature>
<proteinExistence type="predicted"/>
<keyword evidence="8" id="KW-1185">Reference proteome</keyword>
<feature type="transmembrane region" description="Helical" evidence="6">
    <location>
        <begin position="282"/>
        <end position="300"/>
    </location>
</feature>
<accession>A0A8H5LW33</accession>
<dbReference type="Gene3D" id="1.20.1250.20">
    <property type="entry name" value="MFS general substrate transporter like domains"/>
    <property type="match status" value="1"/>
</dbReference>
<protein>
    <recommendedName>
        <fullName evidence="9">MFS general substrate transporter</fullName>
    </recommendedName>
</protein>
<dbReference type="EMBL" id="JAACJP010000046">
    <property type="protein sequence ID" value="KAF5371466.1"/>
    <property type="molecule type" value="Genomic_DNA"/>
</dbReference>
<evidence type="ECO:0000256" key="4">
    <source>
        <dbReference type="ARBA" id="ARBA00023136"/>
    </source>
</evidence>
<evidence type="ECO:0000313" key="7">
    <source>
        <dbReference type="EMBL" id="KAF5371466.1"/>
    </source>
</evidence>
<evidence type="ECO:0008006" key="9">
    <source>
        <dbReference type="Google" id="ProtNLM"/>
    </source>
</evidence>
<dbReference type="InterPro" id="IPR036259">
    <property type="entry name" value="MFS_trans_sf"/>
</dbReference>
<feature type="transmembrane region" description="Helical" evidence="6">
    <location>
        <begin position="53"/>
        <end position="72"/>
    </location>
</feature>
<dbReference type="InterPro" id="IPR011701">
    <property type="entry name" value="MFS"/>
</dbReference>
<feature type="transmembrane region" description="Helical" evidence="6">
    <location>
        <begin position="186"/>
        <end position="205"/>
    </location>
</feature>
<feature type="transmembrane region" description="Helical" evidence="6">
    <location>
        <begin position="422"/>
        <end position="441"/>
    </location>
</feature>
<evidence type="ECO:0000256" key="2">
    <source>
        <dbReference type="ARBA" id="ARBA00022692"/>
    </source>
</evidence>
<comment type="subcellular location">
    <subcellularLocation>
        <location evidence="1">Membrane</location>
        <topology evidence="1">Multi-pass membrane protein</topology>
    </subcellularLocation>
</comment>
<evidence type="ECO:0000256" key="1">
    <source>
        <dbReference type="ARBA" id="ARBA00004141"/>
    </source>
</evidence>
<dbReference type="Pfam" id="PF07690">
    <property type="entry name" value="MFS_1"/>
    <property type="match status" value="1"/>
</dbReference>
<feature type="transmembrane region" description="Helical" evidence="6">
    <location>
        <begin position="154"/>
        <end position="174"/>
    </location>
</feature>
<feature type="transmembrane region" description="Helical" evidence="6">
    <location>
        <begin position="109"/>
        <end position="133"/>
    </location>
</feature>
<evidence type="ECO:0000256" key="5">
    <source>
        <dbReference type="SAM" id="MobiDB-lite"/>
    </source>
</evidence>
<dbReference type="Proteomes" id="UP000565441">
    <property type="component" value="Unassembled WGS sequence"/>
</dbReference>
<dbReference type="OrthoDB" id="410267at2759"/>
<feature type="transmembrane region" description="Helical" evidence="6">
    <location>
        <begin position="387"/>
        <end position="410"/>
    </location>
</feature>
<dbReference type="GO" id="GO:0000329">
    <property type="term" value="C:fungal-type vacuole membrane"/>
    <property type="evidence" value="ECO:0007669"/>
    <property type="project" value="TreeGrafter"/>
</dbReference>
<sequence>MPPKPVQYPSLISVPRFTTLLASLFVTLSSGTNYVFSAYGPQLAIQLQITHTQLNIVGLAGNIGVYSSGPFWGRIVDFRGPRILLVSAFVLLLTGYSGIRYIYDSGTPAASTTISTFTFCVLMLCSFMTGAGGNAGLTSAVNSTAKTFPDKARATATGIVLSGFGLSAFLFSTVSRVQFAGNTSSFILLLALGTSIPMVFGFFLIRPIPLPPTDPVHGVEHGGRSSEEDSEGLDSLESENRALLAPRDMVPEAPPRLSRRAALSQGLLPNVYGSKLFTSRDFWLIFSILSLLSGTGLMYINNVGSMSQALYAKSTTVYNPIEAARWQADQVAAISLLNFAGRIFIGLVSDYCKISYSLPRSYSMVLASTFFFISQVMAANINKISHLWIASTMLGLAHGSVFGIFPNVCIDWFGMPHFSENWGYLSMSPILAGNLFSVAFGRTLDAHENTPTESGASPVSPATQCMLGRQCYADALYLTMGACFVAIVLSAWAAWRDRGKLAESLKMTRRRNEVVWEHSDE</sequence>
<feature type="transmembrane region" description="Helical" evidence="6">
    <location>
        <begin position="476"/>
        <end position="495"/>
    </location>
</feature>